<feature type="domain" description="Cell envelope-related transcriptional attenuator" evidence="4">
    <location>
        <begin position="121"/>
        <end position="276"/>
    </location>
</feature>
<feature type="region of interest" description="Disordered" evidence="2">
    <location>
        <begin position="1"/>
        <end position="39"/>
    </location>
</feature>
<dbReference type="PANTHER" id="PTHR33392">
    <property type="entry name" value="POLYISOPRENYL-TEICHOIC ACID--PEPTIDOGLYCAN TEICHOIC ACID TRANSFERASE TAGU"/>
    <property type="match status" value="1"/>
</dbReference>
<protein>
    <recommendedName>
        <fullName evidence="8">LytR family transcriptional regulator</fullName>
    </recommendedName>
</protein>
<keyword evidence="3" id="KW-1133">Transmembrane helix</keyword>
<evidence type="ECO:0000259" key="5">
    <source>
        <dbReference type="Pfam" id="PF13399"/>
    </source>
</evidence>
<dbReference type="Pfam" id="PF13399">
    <property type="entry name" value="LytR_C"/>
    <property type="match status" value="1"/>
</dbReference>
<dbReference type="InterPro" id="IPR004474">
    <property type="entry name" value="LytR_CpsA_psr"/>
</dbReference>
<dbReference type="Proteomes" id="UP000178085">
    <property type="component" value="Unassembled WGS sequence"/>
</dbReference>
<dbReference type="Gene3D" id="3.30.70.2390">
    <property type="match status" value="1"/>
</dbReference>
<feature type="transmembrane region" description="Helical" evidence="3">
    <location>
        <begin position="49"/>
        <end position="76"/>
    </location>
</feature>
<accession>A0A1F4NQP0</accession>
<keyword evidence="3" id="KW-0812">Transmembrane</keyword>
<dbReference type="Gene3D" id="3.40.630.190">
    <property type="entry name" value="LCP protein"/>
    <property type="match status" value="1"/>
</dbReference>
<evidence type="ECO:0008006" key="8">
    <source>
        <dbReference type="Google" id="ProtNLM"/>
    </source>
</evidence>
<evidence type="ECO:0000256" key="1">
    <source>
        <dbReference type="ARBA" id="ARBA00006068"/>
    </source>
</evidence>
<proteinExistence type="inferred from homology"/>
<feature type="compositionally biased region" description="Basic and acidic residues" evidence="2">
    <location>
        <begin position="16"/>
        <end position="26"/>
    </location>
</feature>
<evidence type="ECO:0000259" key="4">
    <source>
        <dbReference type="Pfam" id="PF03816"/>
    </source>
</evidence>
<feature type="domain" description="LytR/CpsA/Psr regulator C-terminal" evidence="5">
    <location>
        <begin position="383"/>
        <end position="469"/>
    </location>
</feature>
<evidence type="ECO:0000313" key="7">
    <source>
        <dbReference type="Proteomes" id="UP000178085"/>
    </source>
</evidence>
<evidence type="ECO:0000256" key="2">
    <source>
        <dbReference type="SAM" id="MobiDB-lite"/>
    </source>
</evidence>
<evidence type="ECO:0000313" key="6">
    <source>
        <dbReference type="EMBL" id="OGB73730.1"/>
    </source>
</evidence>
<name>A0A1F4NQP0_UNCK3</name>
<evidence type="ECO:0000256" key="3">
    <source>
        <dbReference type="SAM" id="Phobius"/>
    </source>
</evidence>
<dbReference type="AlphaFoldDB" id="A0A1F4NQP0"/>
<dbReference type="InterPro" id="IPR050922">
    <property type="entry name" value="LytR/CpsA/Psr_CW_biosynth"/>
</dbReference>
<keyword evidence="3" id="KW-0472">Membrane</keyword>
<organism evidence="6 7">
    <name type="scientific">candidate division Kazan bacterium RIFCSPLOWO2_01_FULL_45_19</name>
    <dbReference type="NCBI Taxonomy" id="1798538"/>
    <lineage>
        <taxon>Bacteria</taxon>
        <taxon>Bacteria division Kazan-3B-28</taxon>
    </lineage>
</organism>
<comment type="caution">
    <text evidence="6">The sequence shown here is derived from an EMBL/GenBank/DDBJ whole genome shotgun (WGS) entry which is preliminary data.</text>
</comment>
<dbReference type="Pfam" id="PF03816">
    <property type="entry name" value="LytR_cpsA_psr"/>
    <property type="match status" value="1"/>
</dbReference>
<sequence length="473" mass="51181">MVRIKDESSGRPVKVTKREPIRRESVESEVPAGASRLRRSHRGRGARRAIFTTVLVVLLLGVGWFTARAAIVGLGLDTSNSFLASLFNIKTAKLIGEEDGQVNFMLFGNPGGTDNDGPDLTDTIMLASYNTTTQYLHLFSLPRDLYVNLDGYGMTKANAVFELGDSKFSDGPGTAMKTFGDLLGVTVPYYVKIDFDGFKQVVDELGGVTVEVKKDLFDTQYPDGNKGYATVDIKVGTYTMDGEMALKYARSRQSTSDFDRARRQQQILVALRDKAKDLDLLSSPTKLLDIAEIVKDHFSSNLTSSEMSRLLQLLSDFDSTKITNKVFDDSATGGLYATKVDGAFVLKPVDDDYTKLQNTVETILNQAAPSNDQPVEDAVTTPLKVEVLNGTNVTGLAGKTAEKVKTGGFNVVKTGNNVTKGFADSVIYDGTGGTRPNAIRQLIELTGATLSTETVTLSSGAEVRLVVGESANK</sequence>
<comment type="similarity">
    <text evidence="1">Belongs to the LytR/CpsA/Psr (LCP) family.</text>
</comment>
<dbReference type="PANTHER" id="PTHR33392:SF6">
    <property type="entry name" value="POLYISOPRENYL-TEICHOIC ACID--PEPTIDOGLYCAN TEICHOIC ACID TRANSFERASE TAGU"/>
    <property type="match status" value="1"/>
</dbReference>
<dbReference type="EMBL" id="METD01000001">
    <property type="protein sequence ID" value="OGB73730.1"/>
    <property type="molecule type" value="Genomic_DNA"/>
</dbReference>
<reference evidence="6 7" key="1">
    <citation type="journal article" date="2016" name="Nat. Commun.">
        <title>Thousands of microbial genomes shed light on interconnected biogeochemical processes in an aquifer system.</title>
        <authorList>
            <person name="Anantharaman K."/>
            <person name="Brown C.T."/>
            <person name="Hug L.A."/>
            <person name="Sharon I."/>
            <person name="Castelle C.J."/>
            <person name="Probst A.J."/>
            <person name="Thomas B.C."/>
            <person name="Singh A."/>
            <person name="Wilkins M.J."/>
            <person name="Karaoz U."/>
            <person name="Brodie E.L."/>
            <person name="Williams K.H."/>
            <person name="Hubbard S.S."/>
            <person name="Banfield J.F."/>
        </authorList>
    </citation>
    <scope>NUCLEOTIDE SEQUENCE [LARGE SCALE GENOMIC DNA]</scope>
</reference>
<dbReference type="NCBIfam" id="TIGR00350">
    <property type="entry name" value="lytR_cpsA_psr"/>
    <property type="match status" value="1"/>
</dbReference>
<gene>
    <name evidence="6" type="ORF">A3K51_02760</name>
</gene>
<dbReference type="InterPro" id="IPR027381">
    <property type="entry name" value="LytR/CpsA/Psr_C"/>
</dbReference>